<comment type="caution">
    <text evidence="1">The sequence shown here is derived from an EMBL/GenBank/DDBJ whole genome shotgun (WGS) entry which is preliminary data.</text>
</comment>
<evidence type="ECO:0000313" key="1">
    <source>
        <dbReference type="EMBL" id="KKT84580.1"/>
    </source>
</evidence>
<accession>A0A0G1KM53</accession>
<gene>
    <name evidence="1" type="ORF">UW84_C0055G0002</name>
</gene>
<reference evidence="1 2" key="1">
    <citation type="journal article" date="2015" name="Nature">
        <title>rRNA introns, odd ribosomes, and small enigmatic genomes across a large radiation of phyla.</title>
        <authorList>
            <person name="Brown C.T."/>
            <person name="Hug L.A."/>
            <person name="Thomas B.C."/>
            <person name="Sharon I."/>
            <person name="Castelle C.J."/>
            <person name="Singh A."/>
            <person name="Wilkins M.J."/>
            <person name="Williams K.H."/>
            <person name="Banfield J.F."/>
        </authorList>
    </citation>
    <scope>NUCLEOTIDE SEQUENCE [LARGE SCALE GENOMIC DNA]</scope>
</reference>
<dbReference type="Proteomes" id="UP000034797">
    <property type="component" value="Unassembled WGS sequence"/>
</dbReference>
<organism evidence="1 2">
    <name type="scientific">Candidatus Collierbacteria bacterium GW2011_GWA2_44_99</name>
    <dbReference type="NCBI Taxonomy" id="1618380"/>
    <lineage>
        <taxon>Bacteria</taxon>
        <taxon>Candidatus Collieribacteriota</taxon>
    </lineage>
</organism>
<proteinExistence type="predicted"/>
<protein>
    <submittedName>
        <fullName evidence="1">Uncharacterized protein</fullName>
    </submittedName>
</protein>
<name>A0A0G1KM53_9BACT</name>
<dbReference type="EMBL" id="LCJW01000055">
    <property type="protein sequence ID" value="KKT84580.1"/>
    <property type="molecule type" value="Genomic_DNA"/>
</dbReference>
<evidence type="ECO:0000313" key="2">
    <source>
        <dbReference type="Proteomes" id="UP000034797"/>
    </source>
</evidence>
<sequence>MPREGIEPSRDCSHRFLRPERIPFRHLGNHYYLFYRYSGSFTQVFERPRPDSDISPGCRLNLSVYH</sequence>
<dbReference type="AlphaFoldDB" id="A0A0G1KM53"/>